<keyword evidence="2" id="KW-1185">Reference proteome</keyword>
<accession>A0AA35KB45</accession>
<name>A0AA35KB45_9SAUR</name>
<gene>
    <name evidence="1" type="ORF">PODLI_1B033940</name>
</gene>
<sequence>MLQTWNNGAHISTSLFIRGPSVVPTDVRWFMTQDRNPDTSHKPHHVLFTFWALAPALQLCLELHLVQIYCLPLKKGYICYNYLHNLF</sequence>
<organism evidence="1 2">
    <name type="scientific">Podarcis lilfordi</name>
    <name type="common">Lilford's wall lizard</name>
    <dbReference type="NCBI Taxonomy" id="74358"/>
    <lineage>
        <taxon>Eukaryota</taxon>
        <taxon>Metazoa</taxon>
        <taxon>Chordata</taxon>
        <taxon>Craniata</taxon>
        <taxon>Vertebrata</taxon>
        <taxon>Euteleostomi</taxon>
        <taxon>Lepidosauria</taxon>
        <taxon>Squamata</taxon>
        <taxon>Bifurcata</taxon>
        <taxon>Unidentata</taxon>
        <taxon>Episquamata</taxon>
        <taxon>Laterata</taxon>
        <taxon>Lacertibaenia</taxon>
        <taxon>Lacertidae</taxon>
        <taxon>Podarcis</taxon>
    </lineage>
</organism>
<dbReference type="EMBL" id="OX395130">
    <property type="protein sequence ID" value="CAI5775067.1"/>
    <property type="molecule type" value="Genomic_DNA"/>
</dbReference>
<reference evidence="1" key="1">
    <citation type="submission" date="2022-12" db="EMBL/GenBank/DDBJ databases">
        <authorList>
            <person name="Alioto T."/>
            <person name="Alioto T."/>
            <person name="Gomez Garrido J."/>
        </authorList>
    </citation>
    <scope>NUCLEOTIDE SEQUENCE</scope>
</reference>
<evidence type="ECO:0000313" key="2">
    <source>
        <dbReference type="Proteomes" id="UP001178461"/>
    </source>
</evidence>
<evidence type="ECO:0000313" key="1">
    <source>
        <dbReference type="EMBL" id="CAI5775067.1"/>
    </source>
</evidence>
<proteinExistence type="predicted"/>
<dbReference type="AlphaFoldDB" id="A0AA35KB45"/>
<protein>
    <submittedName>
        <fullName evidence="1">Uncharacterized protein</fullName>
    </submittedName>
</protein>
<dbReference type="Proteomes" id="UP001178461">
    <property type="component" value="Chromosome 5"/>
</dbReference>